<dbReference type="EMBL" id="CAAALY010295960">
    <property type="protein sequence ID" value="VEL44345.1"/>
    <property type="molecule type" value="Genomic_DNA"/>
</dbReference>
<feature type="region of interest" description="Disordered" evidence="1">
    <location>
        <begin position="17"/>
        <end position="57"/>
    </location>
</feature>
<accession>A0A448XT58</accession>
<feature type="compositionally biased region" description="Basic residues" evidence="1">
    <location>
        <begin position="35"/>
        <end position="49"/>
    </location>
</feature>
<sequence length="114" mass="13188">MLDSLITTHAPARCTTRRCNRISETRSSQQQQQHAHAHHHHHHHHHHHQQQQQQQGITKLCPQVGLLGQMLVSAAFQFGRRVSRQRSMRTRYARAPETVGFAETSKVLSYFALL</sequence>
<organism evidence="2 3">
    <name type="scientific">Protopolystoma xenopodis</name>
    <dbReference type="NCBI Taxonomy" id="117903"/>
    <lineage>
        <taxon>Eukaryota</taxon>
        <taxon>Metazoa</taxon>
        <taxon>Spiralia</taxon>
        <taxon>Lophotrochozoa</taxon>
        <taxon>Platyhelminthes</taxon>
        <taxon>Monogenea</taxon>
        <taxon>Polyopisthocotylea</taxon>
        <taxon>Polystomatidea</taxon>
        <taxon>Polystomatidae</taxon>
        <taxon>Protopolystoma</taxon>
    </lineage>
</organism>
<reference evidence="2" key="1">
    <citation type="submission" date="2018-11" db="EMBL/GenBank/DDBJ databases">
        <authorList>
            <consortium name="Pathogen Informatics"/>
        </authorList>
    </citation>
    <scope>NUCLEOTIDE SEQUENCE</scope>
</reference>
<evidence type="ECO:0000256" key="1">
    <source>
        <dbReference type="SAM" id="MobiDB-lite"/>
    </source>
</evidence>
<evidence type="ECO:0000313" key="2">
    <source>
        <dbReference type="EMBL" id="VEL44345.1"/>
    </source>
</evidence>
<evidence type="ECO:0000313" key="3">
    <source>
        <dbReference type="Proteomes" id="UP000784294"/>
    </source>
</evidence>
<proteinExistence type="predicted"/>
<gene>
    <name evidence="2" type="ORF">PXEA_LOCUS37785</name>
</gene>
<dbReference type="AlphaFoldDB" id="A0A448XT58"/>
<name>A0A448XT58_9PLAT</name>
<dbReference type="Proteomes" id="UP000784294">
    <property type="component" value="Unassembled WGS sequence"/>
</dbReference>
<comment type="caution">
    <text evidence="2">The sequence shown here is derived from an EMBL/GenBank/DDBJ whole genome shotgun (WGS) entry which is preliminary data.</text>
</comment>
<keyword evidence="3" id="KW-1185">Reference proteome</keyword>
<protein>
    <submittedName>
        <fullName evidence="2">Uncharacterized protein</fullName>
    </submittedName>
</protein>